<dbReference type="Proteomes" id="UP001239795">
    <property type="component" value="Unassembled WGS sequence"/>
</dbReference>
<sequence length="228" mass="25282">LKDWGESYSVVFHTRDKGTSRSSVVAVQPGASKAPKKQSRVLCGFSPAPPLPYLSPRRETSRIPNVTLACPFCPSGWLWQWLSREMQDLAIYGIYTIRFARCFYSGQRAETAGYHRRPTAAWFPKMVVCVDVCRSCSPSSSPASEGWLVIRFVTRKGQYPPCVPVSLRTLPRTMVGTTAHPRGREGREPINPVECTCVYVCRPAVSQRRAGLGGCSSRRFASSVFAVS</sequence>
<proteinExistence type="predicted"/>
<reference evidence="1 2" key="1">
    <citation type="submission" date="2016-10" db="EMBL/GenBank/DDBJ databases">
        <title>The genome sequence of Colletotrichum fioriniae PJ7.</title>
        <authorList>
            <person name="Baroncelli R."/>
        </authorList>
    </citation>
    <scope>NUCLEOTIDE SEQUENCE [LARGE SCALE GENOMIC DNA]</scope>
    <source>
        <strain evidence="1">Col 31</strain>
    </source>
</reference>
<protein>
    <submittedName>
        <fullName evidence="1">Uncharacterized protein</fullName>
    </submittedName>
</protein>
<feature type="non-terminal residue" evidence="1">
    <location>
        <position position="1"/>
    </location>
</feature>
<gene>
    <name evidence="1" type="ORF">CMEL01_15271</name>
</gene>
<keyword evidence="2" id="KW-1185">Reference proteome</keyword>
<dbReference type="EMBL" id="MLGG01000012">
    <property type="protein sequence ID" value="KAK1460974.1"/>
    <property type="molecule type" value="Genomic_DNA"/>
</dbReference>
<name>A0AAI9UM22_9PEZI</name>
<evidence type="ECO:0000313" key="1">
    <source>
        <dbReference type="EMBL" id="KAK1460974.1"/>
    </source>
</evidence>
<organism evidence="1 2">
    <name type="scientific">Colletotrichum melonis</name>
    <dbReference type="NCBI Taxonomy" id="1209925"/>
    <lineage>
        <taxon>Eukaryota</taxon>
        <taxon>Fungi</taxon>
        <taxon>Dikarya</taxon>
        <taxon>Ascomycota</taxon>
        <taxon>Pezizomycotina</taxon>
        <taxon>Sordariomycetes</taxon>
        <taxon>Hypocreomycetidae</taxon>
        <taxon>Glomerellales</taxon>
        <taxon>Glomerellaceae</taxon>
        <taxon>Colletotrichum</taxon>
        <taxon>Colletotrichum acutatum species complex</taxon>
    </lineage>
</organism>
<accession>A0AAI9UM22</accession>
<comment type="caution">
    <text evidence="1">The sequence shown here is derived from an EMBL/GenBank/DDBJ whole genome shotgun (WGS) entry which is preliminary data.</text>
</comment>
<dbReference type="AlphaFoldDB" id="A0AAI9UM22"/>
<evidence type="ECO:0000313" key="2">
    <source>
        <dbReference type="Proteomes" id="UP001239795"/>
    </source>
</evidence>